<accession>A0ABU7R933</accession>
<evidence type="ECO:0000313" key="1">
    <source>
        <dbReference type="EMBL" id="MEE6147098.1"/>
    </source>
</evidence>
<gene>
    <name evidence="1" type="ORF">VXJ25_03675</name>
</gene>
<dbReference type="RefSeq" id="WP_330957865.1">
    <property type="nucleotide sequence ID" value="NZ_JAZGJQ010000003.1"/>
</dbReference>
<name>A0ABU7R933_9ACTN</name>
<comment type="caution">
    <text evidence="1">The sequence shown here is derived from an EMBL/GenBank/DDBJ whole genome shotgun (WGS) entry which is preliminary data.</text>
</comment>
<reference evidence="1 2" key="1">
    <citation type="submission" date="2024-01" db="EMBL/GenBank/DDBJ databases">
        <title>Description of Olsenella sp. nov., isolated from pig feces.</title>
        <authorList>
            <person name="Chang Y.-H."/>
        </authorList>
    </citation>
    <scope>NUCLEOTIDE SEQUENCE [LARGE SCALE GENOMIC DNA]</scope>
    <source>
        <strain evidence="1 2">YH-ols2223</strain>
    </source>
</reference>
<evidence type="ECO:0000313" key="2">
    <source>
        <dbReference type="Proteomes" id="UP001332931"/>
    </source>
</evidence>
<keyword evidence="2" id="KW-1185">Reference proteome</keyword>
<proteinExistence type="predicted"/>
<dbReference type="EMBL" id="JAZGJQ010000003">
    <property type="protein sequence ID" value="MEE6147098.1"/>
    <property type="molecule type" value="Genomic_DNA"/>
</dbReference>
<organism evidence="1 2">
    <name type="scientific">Olsenella absiana</name>
    <dbReference type="NCBI Taxonomy" id="3115222"/>
    <lineage>
        <taxon>Bacteria</taxon>
        <taxon>Bacillati</taxon>
        <taxon>Actinomycetota</taxon>
        <taxon>Coriobacteriia</taxon>
        <taxon>Coriobacteriales</taxon>
        <taxon>Atopobiaceae</taxon>
        <taxon>Olsenella</taxon>
    </lineage>
</organism>
<sequence length="53" mass="5979">MDYVSGRFPCIGDCDLCGNCATFHGREPLLAFADYLSGEAEFDEVLARYRRAR</sequence>
<dbReference type="Proteomes" id="UP001332931">
    <property type="component" value="Unassembled WGS sequence"/>
</dbReference>
<protein>
    <submittedName>
        <fullName evidence="1">Uncharacterized protein</fullName>
    </submittedName>
</protein>